<dbReference type="EMBL" id="VZQQ01000005">
    <property type="protein sequence ID" value="MBC8746544.1"/>
    <property type="molecule type" value="Genomic_DNA"/>
</dbReference>
<feature type="domain" description="HTH luxR-type" evidence="1">
    <location>
        <begin position="1"/>
        <end position="34"/>
    </location>
</feature>
<evidence type="ECO:0000313" key="2">
    <source>
        <dbReference type="EMBL" id="MBC8746544.1"/>
    </source>
</evidence>
<evidence type="ECO:0000313" key="3">
    <source>
        <dbReference type="Proteomes" id="UP000736373"/>
    </source>
</evidence>
<dbReference type="PROSITE" id="PS50043">
    <property type="entry name" value="HTH_LUXR_2"/>
    <property type="match status" value="1"/>
</dbReference>
<name>A0ABR7PL96_9BURK</name>
<dbReference type="RefSeq" id="WP_187633760.1">
    <property type="nucleotide sequence ID" value="NZ_VZQQ01000005.1"/>
</dbReference>
<comment type="caution">
    <text evidence="2">The sequence shown here is derived from an EMBL/GenBank/DDBJ whole genome shotgun (WGS) entry which is preliminary data.</text>
</comment>
<evidence type="ECO:0000259" key="1">
    <source>
        <dbReference type="PROSITE" id="PS50043"/>
    </source>
</evidence>
<dbReference type="InterPro" id="IPR000792">
    <property type="entry name" value="Tscrpt_reg_LuxR_C"/>
</dbReference>
<dbReference type="Gene3D" id="1.10.10.10">
    <property type="entry name" value="Winged helix-like DNA-binding domain superfamily/Winged helix DNA-binding domain"/>
    <property type="match status" value="1"/>
</dbReference>
<dbReference type="Pfam" id="PF00196">
    <property type="entry name" value="GerE"/>
    <property type="match status" value="1"/>
</dbReference>
<accession>A0ABR7PL96</accession>
<protein>
    <submittedName>
        <fullName evidence="2">Response regulator transcription factor</fullName>
    </submittedName>
</protein>
<organism evidence="2 3">
    <name type="scientific">Paraburkholderia podalyriae</name>
    <dbReference type="NCBI Taxonomy" id="1938811"/>
    <lineage>
        <taxon>Bacteria</taxon>
        <taxon>Pseudomonadati</taxon>
        <taxon>Pseudomonadota</taxon>
        <taxon>Betaproteobacteria</taxon>
        <taxon>Burkholderiales</taxon>
        <taxon>Burkholderiaceae</taxon>
        <taxon>Paraburkholderia</taxon>
    </lineage>
</organism>
<dbReference type="InterPro" id="IPR036388">
    <property type="entry name" value="WH-like_DNA-bd_sf"/>
</dbReference>
<dbReference type="SUPFAM" id="SSF46894">
    <property type="entry name" value="C-terminal effector domain of the bipartite response regulators"/>
    <property type="match status" value="1"/>
</dbReference>
<proteinExistence type="predicted"/>
<keyword evidence="3" id="KW-1185">Reference proteome</keyword>
<gene>
    <name evidence="2" type="ORF">F6X42_07950</name>
</gene>
<reference evidence="2 3" key="1">
    <citation type="submission" date="2019-09" db="EMBL/GenBank/DDBJ databases">
        <title>Paraburkholderia podalyriae sp. nov., A South African Podalyria-associated rhizobium.</title>
        <authorList>
            <person name="Mavima L."/>
            <person name="Beukes C.W."/>
            <person name="Palmer M."/>
            <person name="De Meyer S.E."/>
            <person name="James E.K."/>
            <person name="Maluk M."/>
            <person name="Avontuur J.R."/>
            <person name="Chan W.Y."/>
            <person name="Venter S.N."/>
            <person name="Steenkamp E.T."/>
        </authorList>
    </citation>
    <scope>NUCLEOTIDE SEQUENCE [LARGE SCALE GENOMIC DNA]</scope>
    <source>
        <strain evidence="2 3">WC7.3b</strain>
    </source>
</reference>
<sequence length="38" mass="4419">MFSAKTLSTHKTRMMQKLCIANNSELIRYSIRHRVVPG</sequence>
<dbReference type="InterPro" id="IPR016032">
    <property type="entry name" value="Sig_transdc_resp-reg_C-effctor"/>
</dbReference>
<dbReference type="Proteomes" id="UP000736373">
    <property type="component" value="Unassembled WGS sequence"/>
</dbReference>